<organism evidence="1 2">
    <name type="scientific">Dissostichus eleginoides</name>
    <name type="common">Patagonian toothfish</name>
    <name type="synonym">Dissostichus amissus</name>
    <dbReference type="NCBI Taxonomy" id="100907"/>
    <lineage>
        <taxon>Eukaryota</taxon>
        <taxon>Metazoa</taxon>
        <taxon>Chordata</taxon>
        <taxon>Craniata</taxon>
        <taxon>Vertebrata</taxon>
        <taxon>Euteleostomi</taxon>
        <taxon>Actinopterygii</taxon>
        <taxon>Neopterygii</taxon>
        <taxon>Teleostei</taxon>
        <taxon>Neoteleostei</taxon>
        <taxon>Acanthomorphata</taxon>
        <taxon>Eupercaria</taxon>
        <taxon>Perciformes</taxon>
        <taxon>Notothenioidei</taxon>
        <taxon>Nototheniidae</taxon>
        <taxon>Dissostichus</taxon>
    </lineage>
</organism>
<evidence type="ECO:0000313" key="2">
    <source>
        <dbReference type="Proteomes" id="UP001228049"/>
    </source>
</evidence>
<comment type="caution">
    <text evidence="1">The sequence shown here is derived from an EMBL/GenBank/DDBJ whole genome shotgun (WGS) entry which is preliminary data.</text>
</comment>
<sequence length="82" mass="8978">MGHQGGLIIPTAPLCCRKPIKSPPDQADGRYHLLLFLHEIISSALKGGDIGLSAIRQWDADAELPMVSNYLTTKMYRRAGDS</sequence>
<dbReference type="AlphaFoldDB" id="A0AAD9B7C1"/>
<dbReference type="Proteomes" id="UP001228049">
    <property type="component" value="Unassembled WGS sequence"/>
</dbReference>
<dbReference type="GO" id="GO:0016874">
    <property type="term" value="F:ligase activity"/>
    <property type="evidence" value="ECO:0007669"/>
    <property type="project" value="UniProtKB-KW"/>
</dbReference>
<dbReference type="EMBL" id="JASDAP010000027">
    <property type="protein sequence ID" value="KAK1877423.1"/>
    <property type="molecule type" value="Genomic_DNA"/>
</dbReference>
<keyword evidence="1" id="KW-0436">Ligase</keyword>
<accession>A0AAD9B7C1</accession>
<keyword evidence="2" id="KW-1185">Reference proteome</keyword>
<reference evidence="1" key="1">
    <citation type="submission" date="2023-04" db="EMBL/GenBank/DDBJ databases">
        <title>Chromosome-level genome of Chaenocephalus aceratus.</title>
        <authorList>
            <person name="Park H."/>
        </authorList>
    </citation>
    <scope>NUCLEOTIDE SEQUENCE</scope>
    <source>
        <strain evidence="1">DE</strain>
        <tissue evidence="1">Muscle</tissue>
    </source>
</reference>
<evidence type="ECO:0000313" key="1">
    <source>
        <dbReference type="EMBL" id="KAK1877423.1"/>
    </source>
</evidence>
<proteinExistence type="predicted"/>
<name>A0AAD9B7C1_DISEL</name>
<gene>
    <name evidence="1" type="ORF">KUDE01_002734</name>
</gene>
<protein>
    <submittedName>
        <fullName evidence="1">Serine--tRNA ligase</fullName>
    </submittedName>
</protein>